<dbReference type="Proteomes" id="UP001597068">
    <property type="component" value="Unassembled WGS sequence"/>
</dbReference>
<accession>A0ABW3G658</accession>
<comment type="caution">
    <text evidence="1">The sequence shown here is derived from an EMBL/GenBank/DDBJ whole genome shotgun (WGS) entry which is preliminary data.</text>
</comment>
<evidence type="ECO:0000313" key="2">
    <source>
        <dbReference type="Proteomes" id="UP001597068"/>
    </source>
</evidence>
<dbReference type="EMBL" id="JBHTIL010000001">
    <property type="protein sequence ID" value="MFD0925861.1"/>
    <property type="molecule type" value="Genomic_DNA"/>
</dbReference>
<dbReference type="RefSeq" id="WP_253646222.1">
    <property type="nucleotide sequence ID" value="NZ_BAAAMO010000002.1"/>
</dbReference>
<name>A0ABW3G658_9NOCA</name>
<proteinExistence type="predicted"/>
<evidence type="ECO:0000313" key="1">
    <source>
        <dbReference type="EMBL" id="MFD0925861.1"/>
    </source>
</evidence>
<sequence length="113" mass="12443">MMIERGVREQDPTTEIGDLLSEWDILFYPFDPGDTAWSSGNVLARRVRRRDRFSRTTIHADDSHPVIVVAAVPDLTAGRALWQRAIDHSTISASLLDLLAESTRGPAGSPDTG</sequence>
<reference evidence="2" key="1">
    <citation type="journal article" date="2019" name="Int. J. Syst. Evol. Microbiol.">
        <title>The Global Catalogue of Microorganisms (GCM) 10K type strain sequencing project: providing services to taxonomists for standard genome sequencing and annotation.</title>
        <authorList>
            <consortium name="The Broad Institute Genomics Platform"/>
            <consortium name="The Broad Institute Genome Sequencing Center for Infectious Disease"/>
            <person name="Wu L."/>
            <person name="Ma J."/>
        </authorList>
    </citation>
    <scope>NUCLEOTIDE SEQUENCE [LARGE SCALE GENOMIC DNA]</scope>
    <source>
        <strain evidence="2">CCUG 50873</strain>
    </source>
</reference>
<organism evidence="1 2">
    <name type="scientific">Williamsia deligens</name>
    <dbReference type="NCBI Taxonomy" id="321325"/>
    <lineage>
        <taxon>Bacteria</taxon>
        <taxon>Bacillati</taxon>
        <taxon>Actinomycetota</taxon>
        <taxon>Actinomycetes</taxon>
        <taxon>Mycobacteriales</taxon>
        <taxon>Nocardiaceae</taxon>
        <taxon>Williamsia</taxon>
    </lineage>
</organism>
<keyword evidence="2" id="KW-1185">Reference proteome</keyword>
<protein>
    <submittedName>
        <fullName evidence="1">Uncharacterized protein</fullName>
    </submittedName>
</protein>
<gene>
    <name evidence="1" type="ORF">ACFQ04_08945</name>
</gene>